<evidence type="ECO:0000313" key="3">
    <source>
        <dbReference type="EMBL" id="EHQ26126.1"/>
    </source>
</evidence>
<dbReference type="Gene3D" id="3.40.50.1820">
    <property type="entry name" value="alpha/beta hydrolase"/>
    <property type="match status" value="1"/>
</dbReference>
<protein>
    <submittedName>
        <fullName evidence="3">Alpha/beta hydrolase fold containing protein</fullName>
    </submittedName>
</protein>
<dbReference type="eggNOG" id="COG2267">
    <property type="taxonomic scope" value="Bacteria"/>
</dbReference>
<keyword evidence="1 3" id="KW-0378">Hydrolase</keyword>
<dbReference type="PANTHER" id="PTHR43798">
    <property type="entry name" value="MONOACYLGLYCEROL LIPASE"/>
    <property type="match status" value="1"/>
</dbReference>
<dbReference type="AlphaFoldDB" id="H1YE63"/>
<keyword evidence="4" id="KW-1185">Reference proteome</keyword>
<gene>
    <name evidence="3" type="ORF">Mucpa_1984</name>
</gene>
<evidence type="ECO:0000256" key="1">
    <source>
        <dbReference type="ARBA" id="ARBA00022801"/>
    </source>
</evidence>
<accession>H1YE63</accession>
<dbReference type="InterPro" id="IPR050266">
    <property type="entry name" value="AB_hydrolase_sf"/>
</dbReference>
<dbReference type="SUPFAM" id="SSF53474">
    <property type="entry name" value="alpha/beta-Hydrolases"/>
    <property type="match status" value="1"/>
</dbReference>
<dbReference type="OrthoDB" id="59888at2"/>
<dbReference type="HOGENOM" id="CLU_020336_9_0_10"/>
<dbReference type="InterPro" id="IPR029058">
    <property type="entry name" value="AB_hydrolase_fold"/>
</dbReference>
<dbReference type="EMBL" id="CM001403">
    <property type="protein sequence ID" value="EHQ26126.1"/>
    <property type="molecule type" value="Genomic_DNA"/>
</dbReference>
<dbReference type="GO" id="GO:0016787">
    <property type="term" value="F:hydrolase activity"/>
    <property type="evidence" value="ECO:0007669"/>
    <property type="project" value="UniProtKB-KW"/>
</dbReference>
<proteinExistence type="predicted"/>
<feature type="domain" description="AB hydrolase-1" evidence="2">
    <location>
        <begin position="55"/>
        <end position="166"/>
    </location>
</feature>
<dbReference type="InterPro" id="IPR000073">
    <property type="entry name" value="AB_hydrolase_1"/>
</dbReference>
<dbReference type="Pfam" id="PF00561">
    <property type="entry name" value="Abhydrolase_1"/>
    <property type="match status" value="1"/>
</dbReference>
<sequence>MKYKLKTSFFLITLFTLLGISCKKNSVNPVLSEKQVDLGTHKLMTYSSSSGSKYLIVFESGLGNDASVWTEEKIRKPLSGISDMLMYDRAGYGKSQKGPSPRTIDRLSDELAAVIAAVAGERKVIIVSHSLGGLIARAYAFKNPSKIAALLFLDSSHELYNHWTQDEEDKLYDETKKTYGAGPGVLQEVRELREDLEYMSTLPNLPNVPVTVITSMQTSAGVSSADKQLWYNAHESLKNGVTVFQHLSTIKSGHFIMLDEPYLVIENIRQLLSKLP</sequence>
<reference evidence="3" key="1">
    <citation type="submission" date="2011-09" db="EMBL/GenBank/DDBJ databases">
        <title>The permanent draft genome of Mucilaginibacter paludis DSM 18603.</title>
        <authorList>
            <consortium name="US DOE Joint Genome Institute (JGI-PGF)"/>
            <person name="Lucas S."/>
            <person name="Han J."/>
            <person name="Lapidus A."/>
            <person name="Bruce D."/>
            <person name="Goodwin L."/>
            <person name="Pitluck S."/>
            <person name="Peters L."/>
            <person name="Kyrpides N."/>
            <person name="Mavromatis K."/>
            <person name="Ivanova N."/>
            <person name="Mikhailova N."/>
            <person name="Held B."/>
            <person name="Detter J.C."/>
            <person name="Tapia R."/>
            <person name="Han C."/>
            <person name="Land M."/>
            <person name="Hauser L."/>
            <person name="Markowitz V."/>
            <person name="Cheng J.-F."/>
            <person name="Hugenholtz P."/>
            <person name="Woyke T."/>
            <person name="Wu D."/>
            <person name="Tindall B."/>
            <person name="Brambilla E."/>
            <person name="Klenk H.-P."/>
            <person name="Eisen J.A."/>
        </authorList>
    </citation>
    <scope>NUCLEOTIDE SEQUENCE [LARGE SCALE GENOMIC DNA]</scope>
    <source>
        <strain evidence="3">DSM 18603</strain>
    </source>
</reference>
<dbReference type="PANTHER" id="PTHR43798:SF31">
    <property type="entry name" value="AB HYDROLASE SUPERFAMILY PROTEIN YCLE"/>
    <property type="match status" value="1"/>
</dbReference>
<dbReference type="STRING" id="714943.Mucpa_1984"/>
<dbReference type="RefSeq" id="WP_008506101.1">
    <property type="nucleotide sequence ID" value="NZ_CM001403.1"/>
</dbReference>
<dbReference type="PROSITE" id="PS51257">
    <property type="entry name" value="PROKAR_LIPOPROTEIN"/>
    <property type="match status" value="1"/>
</dbReference>
<evidence type="ECO:0000259" key="2">
    <source>
        <dbReference type="Pfam" id="PF00561"/>
    </source>
</evidence>
<organism evidence="3 4">
    <name type="scientific">Mucilaginibacter paludis DSM 18603</name>
    <dbReference type="NCBI Taxonomy" id="714943"/>
    <lineage>
        <taxon>Bacteria</taxon>
        <taxon>Pseudomonadati</taxon>
        <taxon>Bacteroidota</taxon>
        <taxon>Sphingobacteriia</taxon>
        <taxon>Sphingobacteriales</taxon>
        <taxon>Sphingobacteriaceae</taxon>
        <taxon>Mucilaginibacter</taxon>
    </lineage>
</organism>
<name>H1YE63_9SPHI</name>
<evidence type="ECO:0000313" key="4">
    <source>
        <dbReference type="Proteomes" id="UP000002774"/>
    </source>
</evidence>
<dbReference type="GO" id="GO:0016020">
    <property type="term" value="C:membrane"/>
    <property type="evidence" value="ECO:0007669"/>
    <property type="project" value="TreeGrafter"/>
</dbReference>
<dbReference type="Proteomes" id="UP000002774">
    <property type="component" value="Chromosome"/>
</dbReference>